<evidence type="ECO:0000313" key="1">
    <source>
        <dbReference type="EMBL" id="GAC20662.1"/>
    </source>
</evidence>
<gene>
    <name evidence="1" type="ORF">GARC_3708</name>
</gene>
<organism evidence="1 2">
    <name type="scientific">Paraglaciecola arctica BSs20135</name>
    <dbReference type="NCBI Taxonomy" id="493475"/>
    <lineage>
        <taxon>Bacteria</taxon>
        <taxon>Pseudomonadati</taxon>
        <taxon>Pseudomonadota</taxon>
        <taxon>Gammaproteobacteria</taxon>
        <taxon>Alteromonadales</taxon>
        <taxon>Alteromonadaceae</taxon>
        <taxon>Paraglaciecola</taxon>
    </lineage>
</organism>
<keyword evidence="2" id="KW-1185">Reference proteome</keyword>
<sequence>MKSDNWPTIEEYFHKALELPVGSRLDFITQEFADQPDIQQAIISLLKHTNETQALSQIVGKATNSVSDSQQHS</sequence>
<proteinExistence type="predicted"/>
<comment type="caution">
    <text evidence="1">The sequence shown here is derived from an EMBL/GenBank/DDBJ whole genome shotgun (WGS) entry which is preliminary data.</text>
</comment>
<name>K6YR56_9ALTE</name>
<protein>
    <submittedName>
        <fullName evidence="1">Uncharacterized protein</fullName>
    </submittedName>
</protein>
<reference evidence="1 2" key="1">
    <citation type="journal article" date="2017" name="Antonie Van Leeuwenhoek">
        <title>Rhizobium rhizosphaerae sp. nov., a novel species isolated from rice rhizosphere.</title>
        <authorList>
            <person name="Zhao J.J."/>
            <person name="Zhang J."/>
            <person name="Zhang R.J."/>
            <person name="Zhang C.W."/>
            <person name="Yin H.Q."/>
            <person name="Zhang X.X."/>
        </authorList>
    </citation>
    <scope>NUCLEOTIDE SEQUENCE [LARGE SCALE GENOMIC DNA]</scope>
    <source>
        <strain evidence="1 2">BSs20135</strain>
    </source>
</reference>
<accession>K6YR56</accession>
<dbReference type="EMBL" id="BAEO01000055">
    <property type="protein sequence ID" value="GAC20662.1"/>
    <property type="molecule type" value="Genomic_DNA"/>
</dbReference>
<dbReference type="AlphaFoldDB" id="K6YR56"/>
<dbReference type="RefSeq" id="WP_007622791.1">
    <property type="nucleotide sequence ID" value="NZ_BAEO01000055.1"/>
</dbReference>
<dbReference type="Proteomes" id="UP000006327">
    <property type="component" value="Unassembled WGS sequence"/>
</dbReference>
<evidence type="ECO:0000313" key="2">
    <source>
        <dbReference type="Proteomes" id="UP000006327"/>
    </source>
</evidence>